<dbReference type="EMBL" id="CP029543">
    <property type="protein sequence ID" value="AWV48066.1"/>
    <property type="molecule type" value="Genomic_DNA"/>
</dbReference>
<evidence type="ECO:0000313" key="1">
    <source>
        <dbReference type="EMBL" id="AWV48066.1"/>
    </source>
</evidence>
<accession>A0AAD0P891</accession>
<proteinExistence type="predicted"/>
<sequence>MLGTDFVVTGSAKSERLLWLAASYDCLIAIDALDELYWMLTLVPYRERGHILLARAPIGKSRQQIWL</sequence>
<protein>
    <submittedName>
        <fullName evidence="1">Uncharacterized protein</fullName>
    </submittedName>
</protein>
<name>A0AAD0P891_MYCLR</name>
<evidence type="ECO:0000313" key="2">
    <source>
        <dbReference type="Proteomes" id="UP000249682"/>
    </source>
</evidence>
<dbReference type="Proteomes" id="UP000249682">
    <property type="component" value="Chromosome"/>
</dbReference>
<gene>
    <name evidence="1" type="ORF">DIJ64_08310</name>
</gene>
<dbReference type="AlphaFoldDB" id="A0AAD0P891"/>
<organism evidence="1 2">
    <name type="scientific">Mycobacterium leprae</name>
    <dbReference type="NCBI Taxonomy" id="1769"/>
    <lineage>
        <taxon>Bacteria</taxon>
        <taxon>Bacillati</taxon>
        <taxon>Actinomycetota</taxon>
        <taxon>Actinomycetes</taxon>
        <taxon>Mycobacteriales</taxon>
        <taxon>Mycobacteriaceae</taxon>
        <taxon>Mycobacterium</taxon>
    </lineage>
</organism>
<reference evidence="1 2" key="1">
    <citation type="submission" date="2018-05" db="EMBL/GenBank/DDBJ databases">
        <title>Evolution of small genomes with special reference to Mycobacterium leprae.</title>
        <authorList>
            <person name="Mohanty P.S."/>
            <person name="Bansal A.K."/>
            <person name="Gupta U.D."/>
            <person name="Naaz F."/>
            <person name="Dwivedi V.D."/>
            <person name="Singh H."/>
            <person name="Gupta G."/>
            <person name="Sharma S."/>
            <person name="Arora M."/>
        </authorList>
    </citation>
    <scope>NUCLEOTIDE SEQUENCE [LARGE SCALE GENOMIC DNA]</scope>
    <source>
        <strain evidence="1 2">MRHRU-235-G</strain>
    </source>
</reference>